<dbReference type="NCBIfam" id="NF047440">
    <property type="entry name" value="LA3751_2_3_fam"/>
    <property type="match status" value="1"/>
</dbReference>
<keyword evidence="1" id="KW-0472">Membrane</keyword>
<gene>
    <name evidence="2" type="ORF">LEP1GSC058_2934</name>
</gene>
<feature type="transmembrane region" description="Helical" evidence="1">
    <location>
        <begin position="107"/>
        <end position="126"/>
    </location>
</feature>
<feature type="transmembrane region" description="Helical" evidence="1">
    <location>
        <begin position="281"/>
        <end position="300"/>
    </location>
</feature>
<dbReference type="AlphaFoldDB" id="S3VXX3"/>
<reference evidence="2" key="1">
    <citation type="submission" date="2013-04" db="EMBL/GenBank/DDBJ databases">
        <authorList>
            <person name="Harkins D.M."/>
            <person name="Durkin A.S."/>
            <person name="Selengut J.D."/>
            <person name="Sanka R."/>
            <person name="DePew J."/>
            <person name="Purushe J."/>
            <person name="Ahmed A."/>
            <person name="van der Linden H."/>
            <person name="Goris M.G.A."/>
            <person name="Hartskeerl R.A."/>
            <person name="Vinetz J.M."/>
            <person name="Sutton G.G."/>
            <person name="Nelson W.C."/>
            <person name="Fouts D.E."/>
        </authorList>
    </citation>
    <scope>NUCLEOTIDE SEQUENCE [LARGE SCALE GENOMIC DNA]</scope>
    <source>
        <strain evidence="2">BUT 6</strain>
    </source>
</reference>
<dbReference type="InterPro" id="IPR059217">
    <property type="entry name" value="LA3751_2-like"/>
</dbReference>
<proteinExistence type="predicted"/>
<feature type="transmembrane region" description="Helical" evidence="1">
    <location>
        <begin position="320"/>
        <end position="336"/>
    </location>
</feature>
<accession>S3VXX3</accession>
<organism evidence="2 3">
    <name type="scientific">Leptospira fainei serovar Hurstbridge str. BUT 6</name>
    <dbReference type="NCBI Taxonomy" id="1193011"/>
    <lineage>
        <taxon>Bacteria</taxon>
        <taxon>Pseudomonadati</taxon>
        <taxon>Spirochaetota</taxon>
        <taxon>Spirochaetia</taxon>
        <taxon>Leptospirales</taxon>
        <taxon>Leptospiraceae</taxon>
        <taxon>Leptospira</taxon>
    </lineage>
</organism>
<keyword evidence="3" id="KW-1185">Reference proteome</keyword>
<feature type="transmembrane region" description="Helical" evidence="1">
    <location>
        <begin position="133"/>
        <end position="166"/>
    </location>
</feature>
<dbReference type="RefSeq" id="WP_016549468.1">
    <property type="nucleotide sequence ID" value="NZ_AKWZ02000010.1"/>
</dbReference>
<dbReference type="EMBL" id="AKWZ02000010">
    <property type="protein sequence ID" value="EPG72972.1"/>
    <property type="molecule type" value="Genomic_DNA"/>
</dbReference>
<evidence type="ECO:0000313" key="2">
    <source>
        <dbReference type="EMBL" id="EPG72972.1"/>
    </source>
</evidence>
<feature type="transmembrane region" description="Helical" evidence="1">
    <location>
        <begin position="178"/>
        <end position="208"/>
    </location>
</feature>
<evidence type="ECO:0000313" key="3">
    <source>
        <dbReference type="Proteomes" id="UP000014540"/>
    </source>
</evidence>
<keyword evidence="1" id="KW-0812">Transmembrane</keyword>
<feature type="transmembrane region" description="Helical" evidence="1">
    <location>
        <begin position="83"/>
        <end position="101"/>
    </location>
</feature>
<dbReference type="Proteomes" id="UP000014540">
    <property type="component" value="Unassembled WGS sequence"/>
</dbReference>
<feature type="transmembrane region" description="Helical" evidence="1">
    <location>
        <begin position="220"/>
        <end position="242"/>
    </location>
</feature>
<comment type="caution">
    <text evidence="2">The sequence shown here is derived from an EMBL/GenBank/DDBJ whole genome shotgun (WGS) entry which is preliminary data.</text>
</comment>
<sequence length="518" mass="58692">MSFFQHSYFRKTPIIILLLTPLLYPILLKPSQQLYSDHLAKFILGESIHRSGFTSGSLDLPSAKLDPESEFCPTECIRIREKIVSPFPVALGYFYAAILPWGGIDGIYIVIALIVAVTLVLLSILWEWDPLFLFILVLGSPFVINGYFFPDVAIASFLFFLGAFFILKKSLRPLPYSYFFAGFISASAAWFRVESIAFTVSFSLFLLLGLRQSGQPRIPIFSYVIGVCGGLLLLIFVQMQMYGMPLGPRFSFNQPTMFLQPLEKLYIYRGLLFFSYGRPGFFTYMPLFLFFFIYSLYFIFSAKGVFRKKDPKNSDLSRNLLIQSGAVAFIGSVLVAPNDGIIDFGTRYLHLAIPSFAGFVMLVLKESSGYRQKLSMSFVIVSVIYSTVVTVSYTQILAKYGKQSTGMHKLYEEQKPDIVVVQIRTYTQIMGKNFFETPCVTLFDSVALNKFFSKNDPNQFAKILFVQAKVLTDPDADPNRPFENNAYYDSVNSILGKTFTPALVENKPDIIVFSMKRK</sequence>
<name>S3VXX3_9LEPT</name>
<feature type="transmembrane region" description="Helical" evidence="1">
    <location>
        <begin position="376"/>
        <end position="398"/>
    </location>
</feature>
<feature type="transmembrane region" description="Helical" evidence="1">
    <location>
        <begin position="348"/>
        <end position="364"/>
    </location>
</feature>
<protein>
    <submittedName>
        <fullName evidence="2">Membrane protein</fullName>
    </submittedName>
</protein>
<evidence type="ECO:0000256" key="1">
    <source>
        <dbReference type="SAM" id="Phobius"/>
    </source>
</evidence>
<keyword evidence="1" id="KW-1133">Transmembrane helix</keyword>
<dbReference type="STRING" id="1193011.LEP1GSC058_2934"/>